<evidence type="ECO:0000313" key="2">
    <source>
        <dbReference type="EMBL" id="MBD1545846.1"/>
    </source>
</evidence>
<organism evidence="2 3">
    <name type="scientific">Roseibium aggregatum</name>
    <dbReference type="NCBI Taxonomy" id="187304"/>
    <lineage>
        <taxon>Bacteria</taxon>
        <taxon>Pseudomonadati</taxon>
        <taxon>Pseudomonadota</taxon>
        <taxon>Alphaproteobacteria</taxon>
        <taxon>Hyphomicrobiales</taxon>
        <taxon>Stappiaceae</taxon>
        <taxon>Roseibium</taxon>
    </lineage>
</organism>
<protein>
    <submittedName>
        <fullName evidence="2">Uncharacterized protein</fullName>
    </submittedName>
</protein>
<dbReference type="AlphaFoldDB" id="A0A926P2I1"/>
<comment type="caution">
    <text evidence="2">The sequence shown here is derived from an EMBL/GenBank/DDBJ whole genome shotgun (WGS) entry which is preliminary data.</text>
</comment>
<dbReference type="Proteomes" id="UP000598467">
    <property type="component" value="Unassembled WGS sequence"/>
</dbReference>
<keyword evidence="1" id="KW-0472">Membrane</keyword>
<keyword evidence="1" id="KW-0812">Transmembrane</keyword>
<reference evidence="2" key="1">
    <citation type="submission" date="2020-05" db="EMBL/GenBank/DDBJ databases">
        <title>Identification of trans-AT polyketide cluster in two marine bacteria, producers of a novel glutaramide-containing polyketide sesbanimide D and analogs.</title>
        <authorList>
            <person name="Kacar D."/>
            <person name="Rodriguez P."/>
            <person name="Canedo L."/>
            <person name="Gonzalez E."/>
            <person name="Galan B."/>
            <person name="De La Calle F."/>
            <person name="Garcia J.L."/>
        </authorList>
    </citation>
    <scope>NUCLEOTIDE SEQUENCE</scope>
    <source>
        <strain evidence="2">PHM038</strain>
    </source>
</reference>
<evidence type="ECO:0000313" key="3">
    <source>
        <dbReference type="Proteomes" id="UP000598467"/>
    </source>
</evidence>
<proteinExistence type="predicted"/>
<accession>A0A926P2I1</accession>
<name>A0A926P2I1_9HYPH</name>
<feature type="transmembrane region" description="Helical" evidence="1">
    <location>
        <begin position="36"/>
        <end position="53"/>
    </location>
</feature>
<dbReference type="EMBL" id="JABFCZ010000006">
    <property type="protein sequence ID" value="MBD1545846.1"/>
    <property type="molecule type" value="Genomic_DNA"/>
</dbReference>
<gene>
    <name evidence="2" type="ORF">HK439_06195</name>
</gene>
<keyword evidence="1" id="KW-1133">Transmembrane helix</keyword>
<evidence type="ECO:0000256" key="1">
    <source>
        <dbReference type="SAM" id="Phobius"/>
    </source>
</evidence>
<dbReference type="RefSeq" id="WP_190290524.1">
    <property type="nucleotide sequence ID" value="NZ_JABFCZ010000006.1"/>
</dbReference>
<sequence>MTKIIVLFMLALALVQIIKPLGWPGLKKRSDAWKLALGGLMVTIIAIGLIALGQ</sequence>